<dbReference type="AlphaFoldDB" id="A0A1T2XLH4"/>
<comment type="caution">
    <text evidence="1">The sequence shown here is derived from an EMBL/GenBank/DDBJ whole genome shotgun (WGS) entry which is preliminary data.</text>
</comment>
<accession>A0A1T2XLH4</accession>
<evidence type="ECO:0000313" key="1">
    <source>
        <dbReference type="EMBL" id="OPA80513.1"/>
    </source>
</evidence>
<protein>
    <recommendedName>
        <fullName evidence="3">Lipoprotein</fullName>
    </recommendedName>
</protein>
<dbReference type="RefSeq" id="WP_144027313.1">
    <property type="nucleotide sequence ID" value="NZ_MSZX01000002.1"/>
</dbReference>
<name>A0A1T2XLH4_9BACL</name>
<dbReference type="PROSITE" id="PS51257">
    <property type="entry name" value="PROKAR_LIPOPROTEIN"/>
    <property type="match status" value="1"/>
</dbReference>
<reference evidence="1 2" key="1">
    <citation type="submission" date="2017-01" db="EMBL/GenBank/DDBJ databases">
        <title>Genome analysis of Paenibacillus selenitrireducens ES3-24.</title>
        <authorList>
            <person name="Xu D."/>
            <person name="Yao R."/>
            <person name="Zheng S."/>
        </authorList>
    </citation>
    <scope>NUCLEOTIDE SEQUENCE [LARGE SCALE GENOMIC DNA]</scope>
    <source>
        <strain evidence="1 2">ES3-24</strain>
    </source>
</reference>
<sequence length="127" mass="14811">MRTIIILLFCAIITIGCNKQKIDFDEVTNSLNKAEKTMNSKDRIVRIEASPNNETINFRIMVEDRITNEQAKTLVSVFLNEIEKGIQNKDLLRKSYLIKFDIISQKDGAILYKGQRNKGVEEIWWQF</sequence>
<dbReference type="EMBL" id="MSZX01000002">
    <property type="protein sequence ID" value="OPA80513.1"/>
    <property type="molecule type" value="Genomic_DNA"/>
</dbReference>
<organism evidence="1 2">
    <name type="scientific">Paenibacillus selenitireducens</name>
    <dbReference type="NCBI Taxonomy" id="1324314"/>
    <lineage>
        <taxon>Bacteria</taxon>
        <taxon>Bacillati</taxon>
        <taxon>Bacillota</taxon>
        <taxon>Bacilli</taxon>
        <taxon>Bacillales</taxon>
        <taxon>Paenibacillaceae</taxon>
        <taxon>Paenibacillus</taxon>
    </lineage>
</organism>
<proteinExistence type="predicted"/>
<evidence type="ECO:0008006" key="3">
    <source>
        <dbReference type="Google" id="ProtNLM"/>
    </source>
</evidence>
<gene>
    <name evidence="1" type="ORF">BVG16_07240</name>
</gene>
<keyword evidence="2" id="KW-1185">Reference proteome</keyword>
<dbReference type="OrthoDB" id="2628706at2"/>
<evidence type="ECO:0000313" key="2">
    <source>
        <dbReference type="Proteomes" id="UP000190188"/>
    </source>
</evidence>
<dbReference type="Proteomes" id="UP000190188">
    <property type="component" value="Unassembled WGS sequence"/>
</dbReference>